<name>A0ABX3DJW7_9PSEU</name>
<proteinExistence type="predicted"/>
<dbReference type="EMBL" id="LOBU02000023">
    <property type="protein sequence ID" value="OKA04259.1"/>
    <property type="molecule type" value="Genomic_DNA"/>
</dbReference>
<dbReference type="Proteomes" id="UP000186883">
    <property type="component" value="Unassembled WGS sequence"/>
</dbReference>
<protein>
    <submittedName>
        <fullName evidence="1">Two-component sensor histidine kinase</fullName>
    </submittedName>
</protein>
<feature type="non-terminal residue" evidence="1">
    <location>
        <position position="66"/>
    </location>
</feature>
<sequence length="66" mass="6926">MNRSGARSLRARVTLLATGLVALVSLLLLWLTWNLVGDAVSAVPRLPPGTTVRVDGIDVDASAVTE</sequence>
<reference evidence="1" key="1">
    <citation type="submission" date="2016-11" db="EMBL/GenBank/DDBJ databases">
        <title>Genome sequencing of Amycolatopsis regifaucium.</title>
        <authorList>
            <person name="Mayilraj S."/>
            <person name="Kaur N."/>
        </authorList>
    </citation>
    <scope>NUCLEOTIDE SEQUENCE [LARGE SCALE GENOMIC DNA]</scope>
    <source>
        <strain evidence="1">GY080</strain>
    </source>
</reference>
<keyword evidence="1" id="KW-0808">Transferase</keyword>
<evidence type="ECO:0000313" key="2">
    <source>
        <dbReference type="Proteomes" id="UP000186883"/>
    </source>
</evidence>
<gene>
    <name evidence="1" type="ORF">ATP06_0232105</name>
</gene>
<comment type="caution">
    <text evidence="1">The sequence shown here is derived from an EMBL/GenBank/DDBJ whole genome shotgun (WGS) entry which is preliminary data.</text>
</comment>
<evidence type="ECO:0000313" key="1">
    <source>
        <dbReference type="EMBL" id="OKA04259.1"/>
    </source>
</evidence>
<keyword evidence="1" id="KW-0418">Kinase</keyword>
<dbReference type="GO" id="GO:0016301">
    <property type="term" value="F:kinase activity"/>
    <property type="evidence" value="ECO:0007669"/>
    <property type="project" value="UniProtKB-KW"/>
</dbReference>
<accession>A0ABX3DJW7</accession>
<organism evidence="1 2">
    <name type="scientific">Amycolatopsis regifaucium</name>
    <dbReference type="NCBI Taxonomy" id="546365"/>
    <lineage>
        <taxon>Bacteria</taxon>
        <taxon>Bacillati</taxon>
        <taxon>Actinomycetota</taxon>
        <taxon>Actinomycetes</taxon>
        <taxon>Pseudonocardiales</taxon>
        <taxon>Pseudonocardiaceae</taxon>
        <taxon>Amycolatopsis</taxon>
    </lineage>
</organism>
<keyword evidence="2" id="KW-1185">Reference proteome</keyword>